<sequence length="103" mass="11751">MAKKLILALNFSKKSVATTATDYRGYVITKRSIKQRRLRCPQTENPRATSAADTNLSENAIPSRRGSRHESTLAGTQISYHANERNECRYLANCSDRRLRTHR</sequence>
<dbReference type="Proteomes" id="UP000298663">
    <property type="component" value="Unassembled WGS sequence"/>
</dbReference>
<feature type="compositionally biased region" description="Polar residues" evidence="1">
    <location>
        <begin position="42"/>
        <end position="60"/>
    </location>
</feature>
<gene>
    <name evidence="2" type="ORF">L596_002150</name>
</gene>
<evidence type="ECO:0000313" key="2">
    <source>
        <dbReference type="EMBL" id="TMS34592.1"/>
    </source>
</evidence>
<dbReference type="AlphaFoldDB" id="A0A4U8UNM9"/>
<proteinExistence type="predicted"/>
<keyword evidence="3" id="KW-1185">Reference proteome</keyword>
<name>A0A4U8UNM9_STECR</name>
<dbReference type="EMBL" id="AZBU02000001">
    <property type="protein sequence ID" value="TMS34592.1"/>
    <property type="molecule type" value="Genomic_DNA"/>
</dbReference>
<reference evidence="2 3" key="2">
    <citation type="journal article" date="2019" name="G3 (Bethesda)">
        <title>Hybrid Assembly of the Genome of the Entomopathogenic Nematode Steinernema carpocapsae Identifies the X-Chromosome.</title>
        <authorList>
            <person name="Serra L."/>
            <person name="Macchietto M."/>
            <person name="Macias-Munoz A."/>
            <person name="McGill C.J."/>
            <person name="Rodriguez I.M."/>
            <person name="Rodriguez B."/>
            <person name="Murad R."/>
            <person name="Mortazavi A."/>
        </authorList>
    </citation>
    <scope>NUCLEOTIDE SEQUENCE [LARGE SCALE GENOMIC DNA]</scope>
    <source>
        <strain evidence="2 3">ALL</strain>
    </source>
</reference>
<reference evidence="2 3" key="1">
    <citation type="journal article" date="2015" name="Genome Biol.">
        <title>Comparative genomics of Steinernema reveals deeply conserved gene regulatory networks.</title>
        <authorList>
            <person name="Dillman A.R."/>
            <person name="Macchietto M."/>
            <person name="Porter C.F."/>
            <person name="Rogers A."/>
            <person name="Williams B."/>
            <person name="Antoshechkin I."/>
            <person name="Lee M.M."/>
            <person name="Goodwin Z."/>
            <person name="Lu X."/>
            <person name="Lewis E.E."/>
            <person name="Goodrich-Blair H."/>
            <person name="Stock S.P."/>
            <person name="Adams B.J."/>
            <person name="Sternberg P.W."/>
            <person name="Mortazavi A."/>
        </authorList>
    </citation>
    <scope>NUCLEOTIDE SEQUENCE [LARGE SCALE GENOMIC DNA]</scope>
    <source>
        <strain evidence="2 3">ALL</strain>
    </source>
</reference>
<organism evidence="2 3">
    <name type="scientific">Steinernema carpocapsae</name>
    <name type="common">Entomopathogenic nematode</name>
    <dbReference type="NCBI Taxonomy" id="34508"/>
    <lineage>
        <taxon>Eukaryota</taxon>
        <taxon>Metazoa</taxon>
        <taxon>Ecdysozoa</taxon>
        <taxon>Nematoda</taxon>
        <taxon>Chromadorea</taxon>
        <taxon>Rhabditida</taxon>
        <taxon>Tylenchina</taxon>
        <taxon>Panagrolaimomorpha</taxon>
        <taxon>Strongyloidoidea</taxon>
        <taxon>Steinernematidae</taxon>
        <taxon>Steinernema</taxon>
    </lineage>
</organism>
<evidence type="ECO:0000256" key="1">
    <source>
        <dbReference type="SAM" id="MobiDB-lite"/>
    </source>
</evidence>
<protein>
    <submittedName>
        <fullName evidence="2">Uncharacterized protein</fullName>
    </submittedName>
</protein>
<evidence type="ECO:0000313" key="3">
    <source>
        <dbReference type="Proteomes" id="UP000298663"/>
    </source>
</evidence>
<feature type="region of interest" description="Disordered" evidence="1">
    <location>
        <begin position="36"/>
        <end position="78"/>
    </location>
</feature>
<accession>A0A4U8UNM9</accession>
<comment type="caution">
    <text evidence="2">The sequence shown here is derived from an EMBL/GenBank/DDBJ whole genome shotgun (WGS) entry which is preliminary data.</text>
</comment>